<dbReference type="NCBIfam" id="NF038128">
    <property type="entry name" value="choice_anch_J"/>
    <property type="match status" value="1"/>
</dbReference>
<dbReference type="RefSeq" id="WP_136151006.1">
    <property type="nucleotide sequence ID" value="NZ_CP038810.1"/>
</dbReference>
<feature type="signal peptide" evidence="1">
    <location>
        <begin position="1"/>
        <end position="23"/>
    </location>
</feature>
<gene>
    <name evidence="3" type="ORF">GS03_00516</name>
</gene>
<keyword evidence="1" id="KW-0732">Signal</keyword>
<dbReference type="OrthoDB" id="1492759at2"/>
<dbReference type="Proteomes" id="UP000296862">
    <property type="component" value="Chromosome"/>
</dbReference>
<proteinExistence type="predicted"/>
<dbReference type="KEGG" id="fsn:GS03_00516"/>
<reference evidence="3 4" key="1">
    <citation type="submission" date="2019-04" db="EMBL/GenBank/DDBJ databases">
        <title>Flavobacterium sp. GS03.</title>
        <authorList>
            <person name="Kim H."/>
        </authorList>
    </citation>
    <scope>NUCLEOTIDE SEQUENCE [LARGE SCALE GENOMIC DNA]</scope>
    <source>
        <strain evidence="3 4">GS03</strain>
    </source>
</reference>
<dbReference type="Pfam" id="PF18942">
    <property type="entry name" value="DUF5689"/>
    <property type="match status" value="1"/>
</dbReference>
<organism evidence="3 4">
    <name type="scientific">Flavobacterium sangjuense</name>
    <dbReference type="NCBI Taxonomy" id="2518177"/>
    <lineage>
        <taxon>Bacteria</taxon>
        <taxon>Pseudomonadati</taxon>
        <taxon>Bacteroidota</taxon>
        <taxon>Flavobacteriia</taxon>
        <taxon>Flavobacteriales</taxon>
        <taxon>Flavobacteriaceae</taxon>
        <taxon>Flavobacterium</taxon>
    </lineage>
</organism>
<evidence type="ECO:0000313" key="4">
    <source>
        <dbReference type="Proteomes" id="UP000296862"/>
    </source>
</evidence>
<name>A0A4P7PQE4_9FLAO</name>
<dbReference type="EMBL" id="CP038810">
    <property type="protein sequence ID" value="QBZ97031.1"/>
    <property type="molecule type" value="Genomic_DNA"/>
</dbReference>
<dbReference type="PROSITE" id="PS51257">
    <property type="entry name" value="PROKAR_LIPOPROTEIN"/>
    <property type="match status" value="1"/>
</dbReference>
<evidence type="ECO:0000256" key="1">
    <source>
        <dbReference type="SAM" id="SignalP"/>
    </source>
</evidence>
<feature type="chain" id="PRO_5020498780" description="DUF5689 domain-containing protein" evidence="1">
    <location>
        <begin position="24"/>
        <end position="470"/>
    </location>
</feature>
<dbReference type="InterPro" id="IPR043744">
    <property type="entry name" value="DUF5689"/>
</dbReference>
<protein>
    <recommendedName>
        <fullName evidence="2">DUF5689 domain-containing protein</fullName>
    </recommendedName>
</protein>
<dbReference type="Gene3D" id="2.60.120.200">
    <property type="match status" value="1"/>
</dbReference>
<sequence length="470" mass="50828">MKKIFLKSGLLSLLAIGLFSGCASDDHYTTPEDTLTTYELTTTTTVAAVKAAAPTVDDTPPSLTPPIEYTAEDIIEAYVTSSDAQGTFYKSISFQTIPTDGSNPIGFSVPLNATTLFGKGFTPGRKVYIKLKGLYTGIVYGSLQIGSLYEGTVGRISEFEWKNHLFPSATVEPESAMLRTMTLAQAYSDANQNTLVDLDGVEFSDSSINRTYYDVDSGGGATNHMLTSTAGGTERIIRFSSFAPFTGKMVKTGSGKIRGVLTKYQSDFQFIVRYEKDIQLTLPRFDATPAVGGTAMVFGGTMNEPFTSYTITNQSVFPKYINDPVVGSRLWQLKTFSGNKYIEMSSFNGSGNPGVPARTLFLVPVDFTAANTFTFKKEIRFNSGGIALKVYYVTAANYTLGTPVNMSNFVDITSSFNIGYPAVGSSENAFSSPGTYNIPASLAGNGYFVFEYIGTETITTTVQIDDIIIN</sequence>
<keyword evidence="4" id="KW-1185">Reference proteome</keyword>
<feature type="domain" description="DUF5689" evidence="2">
    <location>
        <begin position="42"/>
        <end position="278"/>
    </location>
</feature>
<accession>A0A4P7PQE4</accession>
<evidence type="ECO:0000259" key="2">
    <source>
        <dbReference type="Pfam" id="PF18942"/>
    </source>
</evidence>
<evidence type="ECO:0000313" key="3">
    <source>
        <dbReference type="EMBL" id="QBZ97031.1"/>
    </source>
</evidence>
<dbReference type="AlphaFoldDB" id="A0A4P7PQE4"/>